<dbReference type="RefSeq" id="WP_061975865.1">
    <property type="nucleotide sequence ID" value="NZ_FMAV01000008.1"/>
</dbReference>
<reference evidence="2 3" key="1">
    <citation type="journal article" date="2014" name="Antonie Van Leeuwenhoek">
        <title>Fictibacillus enclensis sp. nov., isolated from marine sediment.</title>
        <authorList>
            <person name="Dastager S.G."/>
            <person name="Mawlankar R."/>
            <person name="Srinivasan K."/>
            <person name="Tang S.K."/>
            <person name="Lee J.C."/>
            <person name="Ramana V.V."/>
            <person name="Shouche Y.S."/>
        </authorList>
    </citation>
    <scope>NUCLEOTIDE SEQUENCE [LARGE SCALE GENOMIC DNA]</scope>
    <source>
        <strain evidence="2 3">NIO-1003</strain>
    </source>
</reference>
<gene>
    <name evidence="2" type="ORF">AS030_22205</name>
</gene>
<dbReference type="Proteomes" id="UP000054099">
    <property type="component" value="Unassembled WGS sequence"/>
</dbReference>
<evidence type="ECO:0000313" key="3">
    <source>
        <dbReference type="Proteomes" id="UP000054099"/>
    </source>
</evidence>
<name>A0A0V8IRK4_9BACL</name>
<evidence type="ECO:0000313" key="2">
    <source>
        <dbReference type="EMBL" id="KSU77381.1"/>
    </source>
</evidence>
<protein>
    <recommendedName>
        <fullName evidence="1">STAS domain-containing protein</fullName>
    </recommendedName>
</protein>
<feature type="domain" description="STAS" evidence="1">
    <location>
        <begin position="139"/>
        <end position="250"/>
    </location>
</feature>
<proteinExistence type="predicted"/>
<dbReference type="CDD" id="cd07041">
    <property type="entry name" value="STAS_RsbR_RsbS_like"/>
    <property type="match status" value="1"/>
</dbReference>
<dbReference type="PANTHER" id="PTHR33745">
    <property type="entry name" value="RSBT ANTAGONIST PROTEIN RSBS-RELATED"/>
    <property type="match status" value="1"/>
</dbReference>
<dbReference type="AlphaFoldDB" id="A0A0V8IRK4"/>
<evidence type="ECO:0000259" key="1">
    <source>
        <dbReference type="PROSITE" id="PS50801"/>
    </source>
</evidence>
<dbReference type="InterPro" id="IPR036513">
    <property type="entry name" value="STAS_dom_sf"/>
</dbReference>
<dbReference type="InterPro" id="IPR002645">
    <property type="entry name" value="STAS_dom"/>
</dbReference>
<dbReference type="EMBL" id="LNQN01000010">
    <property type="protein sequence ID" value="KSU77381.1"/>
    <property type="molecule type" value="Genomic_DNA"/>
</dbReference>
<dbReference type="InterPro" id="IPR051932">
    <property type="entry name" value="Bact_StressResp_Reg"/>
</dbReference>
<dbReference type="Gene3D" id="3.30.750.24">
    <property type="entry name" value="STAS domain"/>
    <property type="match status" value="1"/>
</dbReference>
<dbReference type="PROSITE" id="PS50801">
    <property type="entry name" value="STAS"/>
    <property type="match status" value="1"/>
</dbReference>
<comment type="caution">
    <text evidence="2">The sequence shown here is derived from an EMBL/GenBank/DDBJ whole genome shotgun (WGS) entry which is preliminary data.</text>
</comment>
<keyword evidence="3" id="KW-1185">Reference proteome</keyword>
<dbReference type="SUPFAM" id="SSF52091">
    <property type="entry name" value="SpoIIaa-like"/>
    <property type="match status" value="1"/>
</dbReference>
<sequence length="251" mass="28738">MPVTDYVLPVPYFKINTDFHILNFSKQAEALFTITENITSIVDEESVAKLKNFLQTSDGAQPMEISMKTKNYPLELFDLYISWDHYLNGHLICIKKNEQNKNLENMVYRLQSRLSSTDFELFEKKEELQQALEEIDRLSGPFIPLSDEVALIPMFGDITPRKINSIRGNTLKSAYREDLDTILFDFTGVGSITLEGLEQMESLFRVLSYMGGIASVIVGVKPGHARQMHELNSEVEFSFLSTLQEAMKKYL</sequence>
<organism evidence="2 3">
    <name type="scientific">Fictibacillus enclensis</name>
    <dbReference type="NCBI Taxonomy" id="1017270"/>
    <lineage>
        <taxon>Bacteria</taxon>
        <taxon>Bacillati</taxon>
        <taxon>Bacillota</taxon>
        <taxon>Bacilli</taxon>
        <taxon>Bacillales</taxon>
        <taxon>Fictibacillaceae</taxon>
        <taxon>Fictibacillus</taxon>
    </lineage>
</organism>
<accession>A0A0V8IRK4</accession>
<dbReference type="OrthoDB" id="2624594at2"/>